<gene>
    <name evidence="3" type="ORF">BCR34DRAFT_585622</name>
</gene>
<dbReference type="EMBL" id="MCFA01000031">
    <property type="protein sequence ID" value="ORY14649.1"/>
    <property type="molecule type" value="Genomic_DNA"/>
</dbReference>
<evidence type="ECO:0000313" key="3">
    <source>
        <dbReference type="EMBL" id="ORY14649.1"/>
    </source>
</evidence>
<feature type="compositionally biased region" description="Low complexity" evidence="1">
    <location>
        <begin position="97"/>
        <end position="108"/>
    </location>
</feature>
<evidence type="ECO:0000256" key="1">
    <source>
        <dbReference type="SAM" id="MobiDB-lite"/>
    </source>
</evidence>
<sequence>MCEPTASTFPPTLLDRDLDRDLDPITLRLRQEGDMDIDGLVDLRRVTSPSTAASTSATPSTRGASSFHEQSKPTSAGTSYPSWGYNGKGKEALKEYSSSASATHGSGSDSERERTQHDELFALGSQFHDETRRTLRGPARSVRLPPAPRQHRSKKPAVNPVVLHQEPHAIASSSEDERPVLKVPRRDGREIKYRRKYRDQSYFATDAARRKQASPSKISKAGLSDARVYTLVALVFATLLTFALCVWAAHFTGKGRMQCTKGIIFAATVLISLLTILAMITARRQLQEALLAALLEASFGITLVMVIHEFM</sequence>
<proteinExistence type="predicted"/>
<evidence type="ECO:0000256" key="2">
    <source>
        <dbReference type="SAM" id="Phobius"/>
    </source>
</evidence>
<feature type="compositionally biased region" description="Polar residues" evidence="1">
    <location>
        <begin position="72"/>
        <end position="81"/>
    </location>
</feature>
<keyword evidence="2" id="KW-0472">Membrane</keyword>
<keyword evidence="2" id="KW-1133">Transmembrane helix</keyword>
<dbReference type="AlphaFoldDB" id="A0A1Y1ZWK6"/>
<feature type="region of interest" description="Disordered" evidence="1">
    <location>
        <begin position="128"/>
        <end position="161"/>
    </location>
</feature>
<dbReference type="OrthoDB" id="3916171at2759"/>
<feature type="transmembrane region" description="Helical" evidence="2">
    <location>
        <begin position="262"/>
        <end position="282"/>
    </location>
</feature>
<evidence type="ECO:0000313" key="4">
    <source>
        <dbReference type="Proteomes" id="UP000193144"/>
    </source>
</evidence>
<feature type="transmembrane region" description="Helical" evidence="2">
    <location>
        <begin position="228"/>
        <end position="250"/>
    </location>
</feature>
<keyword evidence="4" id="KW-1185">Reference proteome</keyword>
<feature type="compositionally biased region" description="Low complexity" evidence="1">
    <location>
        <begin position="47"/>
        <end position="66"/>
    </location>
</feature>
<organism evidence="3 4">
    <name type="scientific">Clohesyomyces aquaticus</name>
    <dbReference type="NCBI Taxonomy" id="1231657"/>
    <lineage>
        <taxon>Eukaryota</taxon>
        <taxon>Fungi</taxon>
        <taxon>Dikarya</taxon>
        <taxon>Ascomycota</taxon>
        <taxon>Pezizomycotina</taxon>
        <taxon>Dothideomycetes</taxon>
        <taxon>Pleosporomycetidae</taxon>
        <taxon>Pleosporales</taxon>
        <taxon>Lindgomycetaceae</taxon>
        <taxon>Clohesyomyces</taxon>
    </lineage>
</organism>
<feature type="transmembrane region" description="Helical" evidence="2">
    <location>
        <begin position="289"/>
        <end position="308"/>
    </location>
</feature>
<evidence type="ECO:0008006" key="5">
    <source>
        <dbReference type="Google" id="ProtNLM"/>
    </source>
</evidence>
<comment type="caution">
    <text evidence="3">The sequence shown here is derived from an EMBL/GenBank/DDBJ whole genome shotgun (WGS) entry which is preliminary data.</text>
</comment>
<feature type="region of interest" description="Disordered" evidence="1">
    <location>
        <begin position="47"/>
        <end position="114"/>
    </location>
</feature>
<protein>
    <recommendedName>
        <fullName evidence="5">Transmembrane protein</fullName>
    </recommendedName>
</protein>
<accession>A0A1Y1ZWK6</accession>
<reference evidence="3 4" key="1">
    <citation type="submission" date="2016-07" db="EMBL/GenBank/DDBJ databases">
        <title>Pervasive Adenine N6-methylation of Active Genes in Fungi.</title>
        <authorList>
            <consortium name="DOE Joint Genome Institute"/>
            <person name="Mondo S.J."/>
            <person name="Dannebaum R.O."/>
            <person name="Kuo R.C."/>
            <person name="Labutti K."/>
            <person name="Haridas S."/>
            <person name="Kuo A."/>
            <person name="Salamov A."/>
            <person name="Ahrendt S.R."/>
            <person name="Lipzen A."/>
            <person name="Sullivan W."/>
            <person name="Andreopoulos W.B."/>
            <person name="Clum A."/>
            <person name="Lindquist E."/>
            <person name="Daum C."/>
            <person name="Ramamoorthy G.K."/>
            <person name="Gryganskyi A."/>
            <person name="Culley D."/>
            <person name="Magnuson J.K."/>
            <person name="James T.Y."/>
            <person name="O'Malley M.A."/>
            <person name="Stajich J.E."/>
            <person name="Spatafora J.W."/>
            <person name="Visel A."/>
            <person name="Grigoriev I.V."/>
        </authorList>
    </citation>
    <scope>NUCLEOTIDE SEQUENCE [LARGE SCALE GENOMIC DNA]</scope>
    <source>
        <strain evidence="3 4">CBS 115471</strain>
    </source>
</reference>
<name>A0A1Y1ZWK6_9PLEO</name>
<dbReference type="Proteomes" id="UP000193144">
    <property type="component" value="Unassembled WGS sequence"/>
</dbReference>
<keyword evidence="2" id="KW-0812">Transmembrane</keyword>